<gene>
    <name evidence="1" type="ORF">NEZAVI_LOCUS5769</name>
</gene>
<name>A0A9P0H1J0_NEZVI</name>
<evidence type="ECO:0000313" key="2">
    <source>
        <dbReference type="Proteomes" id="UP001152798"/>
    </source>
</evidence>
<accession>A0A9P0H1J0</accession>
<proteinExistence type="predicted"/>
<evidence type="ECO:0000313" key="1">
    <source>
        <dbReference type="EMBL" id="CAH1395504.1"/>
    </source>
</evidence>
<reference evidence="1" key="1">
    <citation type="submission" date="2022-01" db="EMBL/GenBank/DDBJ databases">
        <authorList>
            <person name="King R."/>
        </authorList>
    </citation>
    <scope>NUCLEOTIDE SEQUENCE</scope>
</reference>
<sequence length="153" mass="16809">MLTRKPMGRVITVAGGLSTSQSILTSEYPSWALGPHNVLMTLSSASIEYLLSYPAEEGMPVQPPEKVSTLTDINSPKLVQTSCRNSFPLYRPGGGDILSPRIQIVLTQSIRHEVSSNNTEEFNGRTAFQLPENRGGWNSCMFSLSQCTFVLQD</sequence>
<dbReference type="EMBL" id="OV725079">
    <property type="protein sequence ID" value="CAH1395504.1"/>
    <property type="molecule type" value="Genomic_DNA"/>
</dbReference>
<dbReference type="Proteomes" id="UP001152798">
    <property type="component" value="Chromosome 3"/>
</dbReference>
<keyword evidence="2" id="KW-1185">Reference proteome</keyword>
<organism evidence="1 2">
    <name type="scientific">Nezara viridula</name>
    <name type="common">Southern green stink bug</name>
    <name type="synonym">Cimex viridulus</name>
    <dbReference type="NCBI Taxonomy" id="85310"/>
    <lineage>
        <taxon>Eukaryota</taxon>
        <taxon>Metazoa</taxon>
        <taxon>Ecdysozoa</taxon>
        <taxon>Arthropoda</taxon>
        <taxon>Hexapoda</taxon>
        <taxon>Insecta</taxon>
        <taxon>Pterygota</taxon>
        <taxon>Neoptera</taxon>
        <taxon>Paraneoptera</taxon>
        <taxon>Hemiptera</taxon>
        <taxon>Heteroptera</taxon>
        <taxon>Panheteroptera</taxon>
        <taxon>Pentatomomorpha</taxon>
        <taxon>Pentatomoidea</taxon>
        <taxon>Pentatomidae</taxon>
        <taxon>Pentatominae</taxon>
        <taxon>Nezara</taxon>
    </lineage>
</organism>
<protein>
    <submittedName>
        <fullName evidence="1">Uncharacterized protein</fullName>
    </submittedName>
</protein>
<dbReference type="AlphaFoldDB" id="A0A9P0H1J0"/>
<dbReference type="OrthoDB" id="10448319at2759"/>